<gene>
    <name evidence="2" type="ORF">LCGC14_3040630</name>
</gene>
<feature type="region of interest" description="Disordered" evidence="1">
    <location>
        <begin position="10"/>
        <end position="31"/>
    </location>
</feature>
<evidence type="ECO:0000313" key="2">
    <source>
        <dbReference type="EMBL" id="KKK58816.1"/>
    </source>
</evidence>
<proteinExistence type="predicted"/>
<name>A0A0F8ZFL5_9ZZZZ</name>
<evidence type="ECO:0000256" key="1">
    <source>
        <dbReference type="SAM" id="MobiDB-lite"/>
    </source>
</evidence>
<accession>A0A0F8ZFL5</accession>
<dbReference type="InterPro" id="IPR008822">
    <property type="entry name" value="Endonuclease_RusA-like"/>
</dbReference>
<organism evidence="2">
    <name type="scientific">marine sediment metagenome</name>
    <dbReference type="NCBI Taxonomy" id="412755"/>
    <lineage>
        <taxon>unclassified sequences</taxon>
        <taxon>metagenomes</taxon>
        <taxon>ecological metagenomes</taxon>
    </lineage>
</organism>
<protein>
    <submittedName>
        <fullName evidence="2">Uncharacterized protein</fullName>
    </submittedName>
</protein>
<dbReference type="Gene3D" id="3.30.1330.70">
    <property type="entry name" value="Holliday junction resolvase RusA"/>
    <property type="match status" value="1"/>
</dbReference>
<dbReference type="EMBL" id="LAZR01063788">
    <property type="protein sequence ID" value="KKK58816.1"/>
    <property type="molecule type" value="Genomic_DNA"/>
</dbReference>
<dbReference type="InterPro" id="IPR036614">
    <property type="entry name" value="RusA-like_sf"/>
</dbReference>
<comment type="caution">
    <text evidence="2">The sequence shown here is derived from an EMBL/GenBank/DDBJ whole genome shotgun (WGS) entry which is preliminary data.</text>
</comment>
<dbReference type="GO" id="GO:0000287">
    <property type="term" value="F:magnesium ion binding"/>
    <property type="evidence" value="ECO:0007669"/>
    <property type="project" value="InterPro"/>
</dbReference>
<dbReference type="GO" id="GO:0006281">
    <property type="term" value="P:DNA repair"/>
    <property type="evidence" value="ECO:0007669"/>
    <property type="project" value="InterPro"/>
</dbReference>
<feature type="non-terminal residue" evidence="2">
    <location>
        <position position="114"/>
    </location>
</feature>
<dbReference type="Pfam" id="PF05866">
    <property type="entry name" value="RusA"/>
    <property type="match status" value="1"/>
</dbReference>
<dbReference type="GO" id="GO:0006310">
    <property type="term" value="P:DNA recombination"/>
    <property type="evidence" value="ECO:0007669"/>
    <property type="project" value="InterPro"/>
</dbReference>
<sequence>MIEPVEFRVDGLPATQGSKTPGVAKSGKPYVRESNPQGLAAWRAAVRTEAQRVMVGRPLLSADGLALRLVCLFSLQRPTSRPRKHHYPDKRPDLSKLVRAAEDALKGVVWRDDS</sequence>
<dbReference type="AlphaFoldDB" id="A0A0F8ZFL5"/>
<reference evidence="2" key="1">
    <citation type="journal article" date="2015" name="Nature">
        <title>Complex archaea that bridge the gap between prokaryotes and eukaryotes.</title>
        <authorList>
            <person name="Spang A."/>
            <person name="Saw J.H."/>
            <person name="Jorgensen S.L."/>
            <person name="Zaremba-Niedzwiedzka K."/>
            <person name="Martijn J."/>
            <person name="Lind A.E."/>
            <person name="van Eijk R."/>
            <person name="Schleper C."/>
            <person name="Guy L."/>
            <person name="Ettema T.J."/>
        </authorList>
    </citation>
    <scope>NUCLEOTIDE SEQUENCE</scope>
</reference>
<dbReference type="SUPFAM" id="SSF103084">
    <property type="entry name" value="Holliday junction resolvase RusA"/>
    <property type="match status" value="1"/>
</dbReference>